<accession>A0A084WMH7</accession>
<dbReference type="EMBL" id="KE525352">
    <property type="protein sequence ID" value="KFB51421.1"/>
    <property type="molecule type" value="Genomic_DNA"/>
</dbReference>
<dbReference type="VEuPathDB" id="VectorBase:ASIC019900"/>
<reference evidence="2 4" key="1">
    <citation type="journal article" date="2014" name="BMC Genomics">
        <title>Genome sequence of Anopheles sinensis provides insight into genetics basis of mosquito competence for malaria parasites.</title>
        <authorList>
            <person name="Zhou D."/>
            <person name="Zhang D."/>
            <person name="Ding G."/>
            <person name="Shi L."/>
            <person name="Hou Q."/>
            <person name="Ye Y."/>
            <person name="Xu Y."/>
            <person name="Zhou H."/>
            <person name="Xiong C."/>
            <person name="Li S."/>
            <person name="Yu J."/>
            <person name="Hong S."/>
            <person name="Yu X."/>
            <person name="Zou P."/>
            <person name="Chen C."/>
            <person name="Chang X."/>
            <person name="Wang W."/>
            <person name="Lv Y."/>
            <person name="Sun Y."/>
            <person name="Ma L."/>
            <person name="Shen B."/>
            <person name="Zhu C."/>
        </authorList>
    </citation>
    <scope>NUCLEOTIDE SEQUENCE [LARGE SCALE GENOMIC DNA]</scope>
</reference>
<dbReference type="EnsemblMetazoa" id="ASIC019900-RA">
    <property type="protein sequence ID" value="ASIC019900-PA"/>
    <property type="gene ID" value="ASIC019900"/>
</dbReference>
<evidence type="ECO:0000313" key="3">
    <source>
        <dbReference type="EnsemblMetazoa" id="ASIC019900-PA"/>
    </source>
</evidence>
<reference evidence="3" key="2">
    <citation type="submission" date="2020-05" db="UniProtKB">
        <authorList>
            <consortium name="EnsemblMetazoa"/>
        </authorList>
    </citation>
    <scope>IDENTIFICATION</scope>
</reference>
<keyword evidence="4" id="KW-1185">Reference proteome</keyword>
<gene>
    <name evidence="2" type="ORF">ZHAS_00019900</name>
</gene>
<evidence type="ECO:0000256" key="1">
    <source>
        <dbReference type="SAM" id="MobiDB-lite"/>
    </source>
</evidence>
<feature type="region of interest" description="Disordered" evidence="1">
    <location>
        <begin position="81"/>
        <end position="109"/>
    </location>
</feature>
<proteinExistence type="predicted"/>
<organism evidence="2">
    <name type="scientific">Anopheles sinensis</name>
    <name type="common">Mosquito</name>
    <dbReference type="NCBI Taxonomy" id="74873"/>
    <lineage>
        <taxon>Eukaryota</taxon>
        <taxon>Metazoa</taxon>
        <taxon>Ecdysozoa</taxon>
        <taxon>Arthropoda</taxon>
        <taxon>Hexapoda</taxon>
        <taxon>Insecta</taxon>
        <taxon>Pterygota</taxon>
        <taxon>Neoptera</taxon>
        <taxon>Endopterygota</taxon>
        <taxon>Diptera</taxon>
        <taxon>Nematocera</taxon>
        <taxon>Culicoidea</taxon>
        <taxon>Culicidae</taxon>
        <taxon>Anophelinae</taxon>
        <taxon>Anopheles</taxon>
    </lineage>
</organism>
<evidence type="ECO:0000313" key="4">
    <source>
        <dbReference type="Proteomes" id="UP000030765"/>
    </source>
</evidence>
<dbReference type="EMBL" id="ATLV01024458">
    <property type="status" value="NOT_ANNOTATED_CDS"/>
    <property type="molecule type" value="Genomic_DNA"/>
</dbReference>
<feature type="region of interest" description="Disordered" evidence="1">
    <location>
        <begin position="1"/>
        <end position="44"/>
    </location>
</feature>
<evidence type="ECO:0000313" key="2">
    <source>
        <dbReference type="EMBL" id="KFB51421.1"/>
    </source>
</evidence>
<name>A0A084WMH7_ANOSI</name>
<sequence length="109" mass="12497">MLTPTDSPDTPADRQTAKKGDEGRECKNEKFPHSTDYHANGFHHRIPRGDAYLRGRSSRQVTETHPKRVGQKAVKIQRFMGVHKFPRGSPRPKGSEFAQIEGEKPERYR</sequence>
<dbReference type="Proteomes" id="UP000030765">
    <property type="component" value="Unassembled WGS sequence"/>
</dbReference>
<protein>
    <submittedName>
        <fullName evidence="2 3">Plastocyanin</fullName>
    </submittedName>
</protein>
<feature type="compositionally biased region" description="Basic and acidic residues" evidence="1">
    <location>
        <begin position="11"/>
        <end position="36"/>
    </location>
</feature>
<dbReference type="AlphaFoldDB" id="A0A084WMH7"/>